<feature type="domain" description="Histidine kinase" evidence="10">
    <location>
        <begin position="343"/>
        <end position="553"/>
    </location>
</feature>
<evidence type="ECO:0000256" key="6">
    <source>
        <dbReference type="ARBA" id="ARBA00022777"/>
    </source>
</evidence>
<evidence type="ECO:0000256" key="2">
    <source>
        <dbReference type="ARBA" id="ARBA00012438"/>
    </source>
</evidence>
<organism evidence="12 13">
    <name type="scientific">Geomesophilobacter sediminis</name>
    <dbReference type="NCBI Taxonomy" id="2798584"/>
    <lineage>
        <taxon>Bacteria</taxon>
        <taxon>Pseudomonadati</taxon>
        <taxon>Thermodesulfobacteriota</taxon>
        <taxon>Desulfuromonadia</taxon>
        <taxon>Geobacterales</taxon>
        <taxon>Geobacteraceae</taxon>
        <taxon>Geomesophilobacter</taxon>
    </lineage>
</organism>
<dbReference type="SUPFAM" id="SSF55785">
    <property type="entry name" value="PYP-like sensor domain (PAS domain)"/>
    <property type="match status" value="2"/>
</dbReference>
<keyword evidence="7" id="KW-0067">ATP-binding</keyword>
<dbReference type="EC" id="2.7.13.3" evidence="2"/>
<feature type="coiled-coil region" evidence="9">
    <location>
        <begin position="289"/>
        <end position="320"/>
    </location>
</feature>
<comment type="catalytic activity">
    <reaction evidence="1">
        <text>ATP + protein L-histidine = ADP + protein N-phospho-L-histidine.</text>
        <dbReference type="EC" id="2.7.13.3"/>
    </reaction>
</comment>
<dbReference type="GO" id="GO:0005524">
    <property type="term" value="F:ATP binding"/>
    <property type="evidence" value="ECO:0007669"/>
    <property type="project" value="UniProtKB-KW"/>
</dbReference>
<comment type="caution">
    <text evidence="12">The sequence shown here is derived from an EMBL/GenBank/DDBJ whole genome shotgun (WGS) entry which is preliminary data.</text>
</comment>
<dbReference type="PANTHER" id="PTHR43065:SF10">
    <property type="entry name" value="PEROXIDE STRESS-ACTIVATED HISTIDINE KINASE MAK3"/>
    <property type="match status" value="1"/>
</dbReference>
<dbReference type="InterPro" id="IPR005467">
    <property type="entry name" value="His_kinase_dom"/>
</dbReference>
<dbReference type="InterPro" id="IPR036097">
    <property type="entry name" value="HisK_dim/P_sf"/>
</dbReference>
<protein>
    <recommendedName>
        <fullName evidence="2">histidine kinase</fullName>
        <ecNumber evidence="2">2.7.13.3</ecNumber>
    </recommendedName>
</protein>
<evidence type="ECO:0000256" key="7">
    <source>
        <dbReference type="ARBA" id="ARBA00022840"/>
    </source>
</evidence>
<evidence type="ECO:0000313" key="12">
    <source>
        <dbReference type="EMBL" id="MBJ6723582.1"/>
    </source>
</evidence>
<reference evidence="12" key="1">
    <citation type="submission" date="2020-12" db="EMBL/GenBank/DDBJ databases">
        <title>Geomonas sp. Red875, isolated from river sediment.</title>
        <authorList>
            <person name="Xu Z."/>
            <person name="Zhang Z."/>
            <person name="Masuda Y."/>
            <person name="Itoh H."/>
            <person name="Senoo K."/>
        </authorList>
    </citation>
    <scope>NUCLEOTIDE SEQUENCE</scope>
    <source>
        <strain evidence="12">Red875</strain>
    </source>
</reference>
<keyword evidence="5" id="KW-0547">Nucleotide-binding</keyword>
<keyword evidence="13" id="KW-1185">Reference proteome</keyword>
<dbReference type="InterPro" id="IPR036890">
    <property type="entry name" value="HATPase_C_sf"/>
</dbReference>
<keyword evidence="9" id="KW-0175">Coiled coil</keyword>
<dbReference type="SMART" id="SM00091">
    <property type="entry name" value="PAS"/>
    <property type="match status" value="2"/>
</dbReference>
<dbReference type="Gene3D" id="3.30.450.20">
    <property type="entry name" value="PAS domain"/>
    <property type="match status" value="2"/>
</dbReference>
<dbReference type="SUPFAM" id="SSF47384">
    <property type="entry name" value="Homodimeric domain of signal transducing histidine kinase"/>
    <property type="match status" value="1"/>
</dbReference>
<dbReference type="EMBL" id="JAEMHM010000002">
    <property type="protein sequence ID" value="MBJ6723582.1"/>
    <property type="molecule type" value="Genomic_DNA"/>
</dbReference>
<dbReference type="GO" id="GO:0000155">
    <property type="term" value="F:phosphorelay sensor kinase activity"/>
    <property type="evidence" value="ECO:0007669"/>
    <property type="project" value="InterPro"/>
</dbReference>
<sequence>MPVEGSAHNRQKKEELLLRLHEAEAVLDAIRNGEVDAVVVRTPVGEKVFTLEGSYHPSCVLVETMNEGACTLAFDGTILFCNSRLCTMLDRPLPEILGEPFLRFVVPSDADAFDAILHKGRQERCSVEIRITTPEEKWIPVIFSCRPLDQDGKEGICAVITDLSEKIRLDETIASGNLAKSIIEQAGEVIVVCNEEGRVIRASQLTNDLLGKSPMGEHFDDVYRLTMGETERLFTVADPLQRRFRRNEEVRLKVAAETILYFLLNAAPLTDDGDRVIGCVVTLTDITYRKEAEKNLQRAREELEQRVAERTLDLARTVRELREKEHMLLQQSRLAAMGEMISNIAHQWRQPLNALGLIIQELPMVLEEGELTPEFLDQSVANAMMLVQHMSSTIDDFRNFFKPDKEKVPFRLSQVVGNAVKLIEASFDNREIEITLHFQDDPTIVGYPNEYSQVILNILNNAKDAVEARGTEKPMVEIRIAALGEKSLLTITDNAGGIPEEIIYKVFDPHFTTKDTQGTGIGLFMAKNIIEKGMNGRVSVRNTGTGAEFTIEV</sequence>
<evidence type="ECO:0000256" key="8">
    <source>
        <dbReference type="ARBA" id="ARBA00023012"/>
    </source>
</evidence>
<dbReference type="InterPro" id="IPR004358">
    <property type="entry name" value="Sig_transdc_His_kin-like_C"/>
</dbReference>
<dbReference type="CDD" id="cd00082">
    <property type="entry name" value="HisKA"/>
    <property type="match status" value="1"/>
</dbReference>
<dbReference type="InterPro" id="IPR000700">
    <property type="entry name" value="PAS-assoc_C"/>
</dbReference>
<keyword evidence="3" id="KW-0597">Phosphoprotein</keyword>
<accession>A0A8J7M066</accession>
<keyword evidence="4" id="KW-0808">Transferase</keyword>
<dbReference type="PRINTS" id="PR00344">
    <property type="entry name" value="BCTRLSENSOR"/>
</dbReference>
<gene>
    <name evidence="12" type="ORF">JFN93_02565</name>
</gene>
<evidence type="ECO:0000256" key="5">
    <source>
        <dbReference type="ARBA" id="ARBA00022741"/>
    </source>
</evidence>
<dbReference type="InterPro" id="IPR035965">
    <property type="entry name" value="PAS-like_dom_sf"/>
</dbReference>
<dbReference type="SMART" id="SM00086">
    <property type="entry name" value="PAC"/>
    <property type="match status" value="2"/>
</dbReference>
<evidence type="ECO:0000256" key="4">
    <source>
        <dbReference type="ARBA" id="ARBA00022679"/>
    </source>
</evidence>
<dbReference type="Proteomes" id="UP000636888">
    <property type="component" value="Unassembled WGS sequence"/>
</dbReference>
<dbReference type="InterPro" id="IPR000014">
    <property type="entry name" value="PAS"/>
</dbReference>
<dbReference type="CDD" id="cd00130">
    <property type="entry name" value="PAS"/>
    <property type="match status" value="2"/>
</dbReference>
<feature type="domain" description="PAC" evidence="11">
    <location>
        <begin position="246"/>
        <end position="298"/>
    </location>
</feature>
<dbReference type="PROSITE" id="PS50109">
    <property type="entry name" value="HIS_KIN"/>
    <property type="match status" value="1"/>
</dbReference>
<dbReference type="SMART" id="SM00387">
    <property type="entry name" value="HATPase_c"/>
    <property type="match status" value="1"/>
</dbReference>
<dbReference type="RefSeq" id="WP_199382425.1">
    <property type="nucleotide sequence ID" value="NZ_JAEMHM010000002.1"/>
</dbReference>
<name>A0A8J7M066_9BACT</name>
<keyword evidence="6" id="KW-0418">Kinase</keyword>
<dbReference type="InterPro" id="IPR003594">
    <property type="entry name" value="HATPase_dom"/>
</dbReference>
<dbReference type="InterPro" id="IPR001610">
    <property type="entry name" value="PAC"/>
</dbReference>
<evidence type="ECO:0000259" key="10">
    <source>
        <dbReference type="PROSITE" id="PS50109"/>
    </source>
</evidence>
<dbReference type="Gene3D" id="1.10.287.130">
    <property type="match status" value="1"/>
</dbReference>
<dbReference type="Pfam" id="PF13426">
    <property type="entry name" value="PAS_9"/>
    <property type="match status" value="2"/>
</dbReference>
<proteinExistence type="predicted"/>
<dbReference type="Pfam" id="PF02518">
    <property type="entry name" value="HATPase_c"/>
    <property type="match status" value="1"/>
</dbReference>
<dbReference type="AlphaFoldDB" id="A0A8J7M066"/>
<dbReference type="SMART" id="SM00388">
    <property type="entry name" value="HisKA"/>
    <property type="match status" value="1"/>
</dbReference>
<dbReference type="PANTHER" id="PTHR43065">
    <property type="entry name" value="SENSOR HISTIDINE KINASE"/>
    <property type="match status" value="1"/>
</dbReference>
<keyword evidence="8" id="KW-0902">Two-component regulatory system</keyword>
<dbReference type="InterPro" id="IPR003661">
    <property type="entry name" value="HisK_dim/P_dom"/>
</dbReference>
<evidence type="ECO:0000313" key="13">
    <source>
        <dbReference type="Proteomes" id="UP000636888"/>
    </source>
</evidence>
<evidence type="ECO:0000256" key="1">
    <source>
        <dbReference type="ARBA" id="ARBA00000085"/>
    </source>
</evidence>
<dbReference type="Gene3D" id="3.30.565.10">
    <property type="entry name" value="Histidine kinase-like ATPase, C-terminal domain"/>
    <property type="match status" value="1"/>
</dbReference>
<dbReference type="SUPFAM" id="SSF55874">
    <property type="entry name" value="ATPase domain of HSP90 chaperone/DNA topoisomerase II/histidine kinase"/>
    <property type="match status" value="1"/>
</dbReference>
<evidence type="ECO:0000256" key="3">
    <source>
        <dbReference type="ARBA" id="ARBA00022553"/>
    </source>
</evidence>
<dbReference type="PROSITE" id="PS50113">
    <property type="entry name" value="PAC"/>
    <property type="match status" value="1"/>
</dbReference>
<evidence type="ECO:0000259" key="11">
    <source>
        <dbReference type="PROSITE" id="PS50113"/>
    </source>
</evidence>
<evidence type="ECO:0000256" key="9">
    <source>
        <dbReference type="SAM" id="Coils"/>
    </source>
</evidence>